<evidence type="ECO:0000313" key="4">
    <source>
        <dbReference type="EMBL" id="KAL0368440.1"/>
    </source>
</evidence>
<sequence length="541" mass="60446">MMYDGTVRTLSDVRHIPDLKKNLILLGTLHKNDIIPKADEYRKTIRIVKGELTMMKGKRTAGNIYKLLGNTVVGGVHSVDLCDDNTKLWHMRLSHLSEHRMTELHKRNLLHGVKSCKLDFCGKVAEEVWTGNPVDFFYHLRIFSCSAYVHVPSDERSKLDSKSKQGIFLGYKKGVKDYKFWDPIARKMMELEPHPVAIKNRGSSHPTSADPIAIESSGSSHPTSGGSTTNELGDESTTFHGAITSQEKKEWMGAMCLVDDSSIFLLLYVDDMHDVIALKALLSQEFDMKDLVLNRFGISKAKPMSTPLANHFKLSLEQCPKTAREIENMAKVPYASAFGCLMYAMVYTRPNLAHVVFKSANRCLNQRNDPLVVRYVDSDCVGDLDDRRSKTGYVFTLGGGLICWKSTVQSILASSTAEAEYMAVTEAAKEALWLNGLAKELGVEQGGVQLYCDSQSAICLAKNQVYHVRIKHTDSRYHKIRELIASGGITLQKFATSLLVSVLFHFKLVNRSCNSVAHVLAKSACGFDEIFSIVPLWLLLM</sequence>
<name>A0AAW2QLQ0_9LAMI</name>
<accession>A0AAW2QLQ0</accession>
<feature type="domain" description="Retroviral polymerase SH3-like" evidence="3">
    <location>
        <begin position="145"/>
        <end position="190"/>
    </location>
</feature>
<gene>
    <name evidence="4" type="ORF">Scaly_1062900</name>
</gene>
<dbReference type="SUPFAM" id="SSF53098">
    <property type="entry name" value="Ribonuclease H-like"/>
    <property type="match status" value="1"/>
</dbReference>
<dbReference type="CDD" id="cd09272">
    <property type="entry name" value="RNase_HI_RT_Ty1"/>
    <property type="match status" value="1"/>
</dbReference>
<protein>
    <submittedName>
        <fullName evidence="4">Retrovirus-related Pol polyprotein from transposon TNT 1-94</fullName>
    </submittedName>
</protein>
<comment type="caution">
    <text evidence="4">The sequence shown here is derived from an EMBL/GenBank/DDBJ whole genome shotgun (WGS) entry which is preliminary data.</text>
</comment>
<organism evidence="4">
    <name type="scientific">Sesamum calycinum</name>
    <dbReference type="NCBI Taxonomy" id="2727403"/>
    <lineage>
        <taxon>Eukaryota</taxon>
        <taxon>Viridiplantae</taxon>
        <taxon>Streptophyta</taxon>
        <taxon>Embryophyta</taxon>
        <taxon>Tracheophyta</taxon>
        <taxon>Spermatophyta</taxon>
        <taxon>Magnoliopsida</taxon>
        <taxon>eudicotyledons</taxon>
        <taxon>Gunneridae</taxon>
        <taxon>Pentapetalae</taxon>
        <taxon>asterids</taxon>
        <taxon>lamiids</taxon>
        <taxon>Lamiales</taxon>
        <taxon>Pedaliaceae</taxon>
        <taxon>Sesamum</taxon>
    </lineage>
</organism>
<evidence type="ECO:0000259" key="2">
    <source>
        <dbReference type="Pfam" id="PF13976"/>
    </source>
</evidence>
<reference evidence="4" key="1">
    <citation type="submission" date="2020-06" db="EMBL/GenBank/DDBJ databases">
        <authorList>
            <person name="Li T."/>
            <person name="Hu X."/>
            <person name="Zhang T."/>
            <person name="Song X."/>
            <person name="Zhang H."/>
            <person name="Dai N."/>
            <person name="Sheng W."/>
            <person name="Hou X."/>
            <person name="Wei L."/>
        </authorList>
    </citation>
    <scope>NUCLEOTIDE SEQUENCE</scope>
    <source>
        <strain evidence="4">KEN8</strain>
        <tissue evidence="4">Leaf</tissue>
    </source>
</reference>
<dbReference type="PANTHER" id="PTHR11439:SF467">
    <property type="entry name" value="INTEGRASE CATALYTIC DOMAIN-CONTAINING PROTEIN"/>
    <property type="match status" value="1"/>
</dbReference>
<feature type="compositionally biased region" description="Low complexity" evidence="1">
    <location>
        <begin position="216"/>
        <end position="229"/>
    </location>
</feature>
<dbReference type="PANTHER" id="PTHR11439">
    <property type="entry name" value="GAG-POL-RELATED RETROTRANSPOSON"/>
    <property type="match status" value="1"/>
</dbReference>
<feature type="region of interest" description="Disordered" evidence="1">
    <location>
        <begin position="197"/>
        <end position="236"/>
    </location>
</feature>
<proteinExistence type="predicted"/>
<dbReference type="Pfam" id="PF13976">
    <property type="entry name" value="gag_pre-integrs"/>
    <property type="match status" value="1"/>
</dbReference>
<evidence type="ECO:0000256" key="1">
    <source>
        <dbReference type="SAM" id="MobiDB-lite"/>
    </source>
</evidence>
<reference evidence="4" key="2">
    <citation type="journal article" date="2024" name="Plant">
        <title>Genomic evolution and insights into agronomic trait innovations of Sesamum species.</title>
        <authorList>
            <person name="Miao H."/>
            <person name="Wang L."/>
            <person name="Qu L."/>
            <person name="Liu H."/>
            <person name="Sun Y."/>
            <person name="Le M."/>
            <person name="Wang Q."/>
            <person name="Wei S."/>
            <person name="Zheng Y."/>
            <person name="Lin W."/>
            <person name="Duan Y."/>
            <person name="Cao H."/>
            <person name="Xiong S."/>
            <person name="Wang X."/>
            <person name="Wei L."/>
            <person name="Li C."/>
            <person name="Ma Q."/>
            <person name="Ju M."/>
            <person name="Zhao R."/>
            <person name="Li G."/>
            <person name="Mu C."/>
            <person name="Tian Q."/>
            <person name="Mei H."/>
            <person name="Zhang T."/>
            <person name="Gao T."/>
            <person name="Zhang H."/>
        </authorList>
    </citation>
    <scope>NUCLEOTIDE SEQUENCE</scope>
    <source>
        <strain evidence="4">KEN8</strain>
    </source>
</reference>
<dbReference type="GO" id="GO:0003676">
    <property type="term" value="F:nucleic acid binding"/>
    <property type="evidence" value="ECO:0007669"/>
    <property type="project" value="InterPro"/>
</dbReference>
<dbReference type="InterPro" id="IPR012337">
    <property type="entry name" value="RNaseH-like_sf"/>
</dbReference>
<dbReference type="EMBL" id="JACGWM010000006">
    <property type="protein sequence ID" value="KAL0368440.1"/>
    <property type="molecule type" value="Genomic_DNA"/>
</dbReference>
<dbReference type="Pfam" id="PF25597">
    <property type="entry name" value="SH3_retrovirus"/>
    <property type="match status" value="1"/>
</dbReference>
<evidence type="ECO:0000259" key="3">
    <source>
        <dbReference type="Pfam" id="PF25597"/>
    </source>
</evidence>
<dbReference type="InterPro" id="IPR025724">
    <property type="entry name" value="GAG-pre-integrase_dom"/>
</dbReference>
<dbReference type="AlphaFoldDB" id="A0AAW2QLQ0"/>
<dbReference type="InterPro" id="IPR057670">
    <property type="entry name" value="SH3_retrovirus"/>
</dbReference>
<dbReference type="InterPro" id="IPR036397">
    <property type="entry name" value="RNaseH_sf"/>
</dbReference>
<dbReference type="Gene3D" id="3.30.420.10">
    <property type="entry name" value="Ribonuclease H-like superfamily/Ribonuclease H"/>
    <property type="match status" value="1"/>
</dbReference>
<feature type="domain" description="GAG-pre-integrase" evidence="2">
    <location>
        <begin position="63"/>
        <end position="121"/>
    </location>
</feature>